<reference evidence="1 2" key="1">
    <citation type="journal article" date="2012" name="J. Bacteriol.">
        <title>Genome sequence of "Candidatus Nitrosopumilus salaria" BD31, an ammonia-oxidizing archaeon from the San Francisco Bay estuary.</title>
        <authorList>
            <person name="Mosier A.C."/>
            <person name="Allen E.E."/>
            <person name="Kim M."/>
            <person name="Ferriera S."/>
            <person name="Francis C.A."/>
        </authorList>
    </citation>
    <scope>NUCLEOTIDE SEQUENCE [LARGE SCALE GENOMIC DNA]</scope>
    <source>
        <strain evidence="1 2">BD31</strain>
    </source>
</reference>
<dbReference type="EMBL" id="AEXL02000090">
    <property type="protein sequence ID" value="EIJ66035.1"/>
    <property type="molecule type" value="Genomic_DNA"/>
</dbReference>
<evidence type="ECO:0000313" key="2">
    <source>
        <dbReference type="Proteomes" id="UP000003423"/>
    </source>
</evidence>
<dbReference type="RefSeq" id="WP_008299521.1">
    <property type="nucleotide sequence ID" value="NZ_AEXL02000090.1"/>
</dbReference>
<name>I3D2U2_9ARCH</name>
<dbReference type="PATRIC" id="fig|859350.6.peg.962"/>
<protein>
    <submittedName>
        <fullName evidence="1">Uncharacterized protein</fullName>
    </submittedName>
</protein>
<sequence>MDPEKELRETEQEVMIELKLKTDEFLKKLRDQTRKNRVQM</sequence>
<accession>I3D2U2</accession>
<dbReference type="AlphaFoldDB" id="I3D2U2"/>
<evidence type="ECO:0000313" key="1">
    <source>
        <dbReference type="EMBL" id="EIJ66035.1"/>
    </source>
</evidence>
<dbReference type="Proteomes" id="UP000003423">
    <property type="component" value="Unassembled WGS sequence"/>
</dbReference>
<keyword evidence="2" id="KW-1185">Reference proteome</keyword>
<proteinExistence type="predicted"/>
<organism evidence="1 2">
    <name type="scientific">Candidatus Nitrosopumilus salarius BD31</name>
    <dbReference type="NCBI Taxonomy" id="859350"/>
    <lineage>
        <taxon>Archaea</taxon>
        <taxon>Nitrososphaerota</taxon>
        <taxon>Nitrososphaeria</taxon>
        <taxon>Nitrosopumilales</taxon>
        <taxon>Nitrosopumilaceae</taxon>
        <taxon>Nitrosopumilus</taxon>
    </lineage>
</organism>
<comment type="caution">
    <text evidence="1">The sequence shown here is derived from an EMBL/GenBank/DDBJ whole genome shotgun (WGS) entry which is preliminary data.</text>
</comment>
<gene>
    <name evidence="1" type="ORF">BD31_I0036</name>
</gene>